<dbReference type="GO" id="GO:0071470">
    <property type="term" value="P:cellular response to osmotic stress"/>
    <property type="evidence" value="ECO:0007669"/>
    <property type="project" value="InterPro"/>
</dbReference>
<evidence type="ECO:0000313" key="8">
    <source>
        <dbReference type="Proteomes" id="UP000009101"/>
    </source>
</evidence>
<dbReference type="KEGG" id="bcd:BARCL_0352"/>
<reference evidence="8" key="1">
    <citation type="submission" date="2009-11" db="EMBL/GenBank/DDBJ databases">
        <title>Genome sequencing of Bartonella species and comparative genomics.</title>
        <authorList>
            <person name="Engel P."/>
            <person name="Salzburger W."/>
            <person name="Marius L."/>
            <person name="Chao-Chin C."/>
            <person name="Soichi M."/>
            <person name="Christa L."/>
            <person name="Alexandra C."/>
            <person name="Aurelie L."/>
            <person name="Claudine M."/>
            <person name="Stephan S.C."/>
            <person name="Christoph D."/>
        </authorList>
    </citation>
    <scope>NUCLEOTIDE SEQUENCE [LARGE SCALE GENOMIC DNA]</scope>
    <source>
        <strain evidence="8">CIP 104772 / 73</strain>
    </source>
</reference>
<accession>E6YGP5</accession>
<feature type="transmembrane region" description="Helical" evidence="5">
    <location>
        <begin position="132"/>
        <end position="150"/>
    </location>
</feature>
<proteinExistence type="predicted"/>
<feature type="transmembrane region" description="Helical" evidence="5">
    <location>
        <begin position="90"/>
        <end position="111"/>
    </location>
</feature>
<organism evidence="7 8">
    <name type="scientific">Bartonella clarridgeiae (strain CCUG 45776 / CIP 104772 / 73)</name>
    <dbReference type="NCBI Taxonomy" id="696125"/>
    <lineage>
        <taxon>Bacteria</taxon>
        <taxon>Pseudomonadati</taxon>
        <taxon>Pseudomonadota</taxon>
        <taxon>Alphaproteobacteria</taxon>
        <taxon>Hyphomicrobiales</taxon>
        <taxon>Bartonellaceae</taxon>
        <taxon>Bartonella</taxon>
    </lineage>
</organism>
<dbReference type="Proteomes" id="UP000009101">
    <property type="component" value="Chromosome"/>
</dbReference>
<dbReference type="HOGENOM" id="CLU_045354_1_0_5"/>
<evidence type="ECO:0000259" key="6">
    <source>
        <dbReference type="Pfam" id="PF00924"/>
    </source>
</evidence>
<dbReference type="Pfam" id="PF00924">
    <property type="entry name" value="MS_channel_2nd"/>
    <property type="match status" value="1"/>
</dbReference>
<dbReference type="InterPro" id="IPR010920">
    <property type="entry name" value="LSM_dom_sf"/>
</dbReference>
<gene>
    <name evidence="7" type="ordered locus">BARCL_0352</name>
</gene>
<feature type="transmembrane region" description="Helical" evidence="5">
    <location>
        <begin position="13"/>
        <end position="36"/>
    </location>
</feature>
<dbReference type="AlphaFoldDB" id="E6YGP5"/>
<evidence type="ECO:0000256" key="1">
    <source>
        <dbReference type="ARBA" id="ARBA00004370"/>
    </source>
</evidence>
<protein>
    <submittedName>
        <fullName evidence="7">Integral membrane protein</fullName>
    </submittedName>
</protein>
<evidence type="ECO:0000256" key="3">
    <source>
        <dbReference type="ARBA" id="ARBA00022989"/>
    </source>
</evidence>
<dbReference type="GO" id="GO:0008381">
    <property type="term" value="F:mechanosensitive monoatomic ion channel activity"/>
    <property type="evidence" value="ECO:0007669"/>
    <property type="project" value="InterPro"/>
</dbReference>
<evidence type="ECO:0000256" key="5">
    <source>
        <dbReference type="SAM" id="Phobius"/>
    </source>
</evidence>
<sequence length="415" mass="47440">MPKFFVQYPSLEMISWLVVLILIALLTNFLARILLIHGKKQLSAFLHKNTTTDIEHITKYIAYIASAFILSTGINFIPTLPNIFSTIIRNVSNAFIIFIVALTISTLFNIINTFYEQRPAARLKPIKGYIQITKIALFTLTAIFILATLIDRSPLILFSGLGAMAAVLILIFQDTLLSLVAGIQISSTDMVRVGDWIEIPNLGADGDVIEIALHTVKVQNFDKTITTVPIRKLVTDPFKNWRGMEESGGRRIKRSLLIDQASIRFHTKEEEEYLARFNLLENYFAQKIPEINEWNARLEKNHDVMANTRRLTNIGTFRAYVLSYLKEHLNIKKNATLITRQLPPTPNGLPLEIYCFTNTTIWEEYEQIQADIFDHLYSILPDFGLKLFQNPCGYDLTRAGYNLKHTLETKQNNKL</sequence>
<feature type="domain" description="Mechanosensitive ion channel MscS" evidence="6">
    <location>
        <begin position="174"/>
        <end position="242"/>
    </location>
</feature>
<dbReference type="STRING" id="696125.BARCL_0352"/>
<name>E6YGP5_BARC7</name>
<dbReference type="Gene3D" id="2.30.30.60">
    <property type="match status" value="1"/>
</dbReference>
<reference evidence="7 8" key="2">
    <citation type="journal article" date="2011" name="PLoS Genet.">
        <title>Parallel evolution of a type IV secretion system in radiating lineages of the host-restricted bacterial pathogen Bartonella.</title>
        <authorList>
            <person name="Engel P."/>
            <person name="Salzburger W."/>
            <person name="Liesch M."/>
            <person name="Chang C.C."/>
            <person name="Maruyama S."/>
            <person name="Lanz C."/>
            <person name="Calteau A."/>
            <person name="Lajus A."/>
            <person name="Medigue C."/>
            <person name="Schuster S.C."/>
            <person name="Dehio C."/>
        </authorList>
    </citation>
    <scope>NUCLEOTIDE SEQUENCE [LARGE SCALE GENOMIC DNA]</scope>
    <source>
        <strain evidence="8">CIP 104772 / 73</strain>
    </source>
</reference>
<dbReference type="SUPFAM" id="SSF50182">
    <property type="entry name" value="Sm-like ribonucleoproteins"/>
    <property type="match status" value="1"/>
</dbReference>
<keyword evidence="2 5" id="KW-0812">Transmembrane</keyword>
<evidence type="ECO:0000256" key="4">
    <source>
        <dbReference type="ARBA" id="ARBA00023136"/>
    </source>
</evidence>
<feature type="transmembrane region" description="Helical" evidence="5">
    <location>
        <begin position="57"/>
        <end position="78"/>
    </location>
</feature>
<comment type="subcellular location">
    <subcellularLocation>
        <location evidence="1">Membrane</location>
    </subcellularLocation>
</comment>
<dbReference type="PANTHER" id="PTHR30414">
    <property type="entry name" value="MINICONDUCTANCE MECHANOSENSITIVE CHANNEL YBDG"/>
    <property type="match status" value="1"/>
</dbReference>
<evidence type="ECO:0000256" key="2">
    <source>
        <dbReference type="ARBA" id="ARBA00022692"/>
    </source>
</evidence>
<feature type="transmembrane region" description="Helical" evidence="5">
    <location>
        <begin position="156"/>
        <end position="183"/>
    </location>
</feature>
<dbReference type="InterPro" id="IPR006685">
    <property type="entry name" value="MscS_channel_2nd"/>
</dbReference>
<keyword evidence="8" id="KW-1185">Reference proteome</keyword>
<dbReference type="InterPro" id="IPR030192">
    <property type="entry name" value="YbdG"/>
</dbReference>
<keyword evidence="4 5" id="KW-0472">Membrane</keyword>
<dbReference type="EMBL" id="FN645454">
    <property type="protein sequence ID" value="CBI76033.1"/>
    <property type="molecule type" value="Genomic_DNA"/>
</dbReference>
<dbReference type="eggNOG" id="COG0668">
    <property type="taxonomic scope" value="Bacteria"/>
</dbReference>
<dbReference type="InterPro" id="IPR023408">
    <property type="entry name" value="MscS_beta-dom_sf"/>
</dbReference>
<dbReference type="PANTHER" id="PTHR30414:SF0">
    <property type="entry name" value="MINICONDUCTANCE MECHANOSENSITIVE CHANNEL YBDG"/>
    <property type="match status" value="1"/>
</dbReference>
<keyword evidence="3 5" id="KW-1133">Transmembrane helix</keyword>
<dbReference type="OrthoDB" id="9814206at2"/>
<evidence type="ECO:0000313" key="7">
    <source>
        <dbReference type="EMBL" id="CBI76033.1"/>
    </source>
</evidence>
<dbReference type="GO" id="GO:0005886">
    <property type="term" value="C:plasma membrane"/>
    <property type="evidence" value="ECO:0007669"/>
    <property type="project" value="TreeGrafter"/>
</dbReference>
<dbReference type="RefSeq" id="WP_013544699.1">
    <property type="nucleotide sequence ID" value="NC_014932.1"/>
</dbReference>